<dbReference type="RefSeq" id="WP_176623422.1">
    <property type="nucleotide sequence ID" value="NZ_JABXXQ010000109.1"/>
</dbReference>
<dbReference type="AlphaFoldDB" id="A0A839US44"/>
<feature type="transmembrane region" description="Helical" evidence="4">
    <location>
        <begin position="20"/>
        <end position="44"/>
    </location>
</feature>
<dbReference type="GO" id="GO:0016020">
    <property type="term" value="C:membrane"/>
    <property type="evidence" value="ECO:0007669"/>
    <property type="project" value="InterPro"/>
</dbReference>
<evidence type="ECO:0000259" key="5">
    <source>
        <dbReference type="Pfam" id="PF01011"/>
    </source>
</evidence>
<evidence type="ECO:0000313" key="9">
    <source>
        <dbReference type="Proteomes" id="UP000565205"/>
    </source>
</evidence>
<organism evidence="6 8">
    <name type="scientific">Endobacter medicaginis</name>
    <dbReference type="NCBI Taxonomy" id="1181271"/>
    <lineage>
        <taxon>Bacteria</taxon>
        <taxon>Pseudomonadati</taxon>
        <taxon>Pseudomonadota</taxon>
        <taxon>Alphaproteobacteria</taxon>
        <taxon>Acetobacterales</taxon>
        <taxon>Acetobacteraceae</taxon>
        <taxon>Endobacter</taxon>
    </lineage>
</organism>
<dbReference type="Proteomes" id="UP000565205">
    <property type="component" value="Unassembled WGS sequence"/>
</dbReference>
<comment type="similarity">
    <text evidence="2">Belongs to the bacterial PQQ dehydrogenase family.</text>
</comment>
<evidence type="ECO:0000313" key="6">
    <source>
        <dbReference type="EMBL" id="MBB3172577.1"/>
    </source>
</evidence>
<name>A0A839US44_9PROT</name>
<dbReference type="GO" id="GO:0048038">
    <property type="term" value="F:quinone binding"/>
    <property type="evidence" value="ECO:0007669"/>
    <property type="project" value="InterPro"/>
</dbReference>
<dbReference type="GO" id="GO:0008876">
    <property type="term" value="F:quinoprotein glucose dehydrogenase activity"/>
    <property type="evidence" value="ECO:0007669"/>
    <property type="project" value="UniProtKB-EC"/>
</dbReference>
<dbReference type="EC" id="1.1.-.-" evidence="7"/>
<keyword evidence="8" id="KW-1185">Reference proteome</keyword>
<keyword evidence="3 6" id="KW-0560">Oxidoreductase</keyword>
<dbReference type="InterPro" id="IPR002372">
    <property type="entry name" value="PQQ_rpt_dom"/>
</dbReference>
<evidence type="ECO:0000313" key="8">
    <source>
        <dbReference type="Proteomes" id="UP000557688"/>
    </source>
</evidence>
<evidence type="ECO:0000256" key="2">
    <source>
        <dbReference type="ARBA" id="ARBA00008156"/>
    </source>
</evidence>
<accession>A0A839US44</accession>
<dbReference type="EMBL" id="JABXXQ010000109">
    <property type="protein sequence ID" value="NVN30141.1"/>
    <property type="molecule type" value="Genomic_DNA"/>
</dbReference>
<dbReference type="EMBL" id="JACHXV010000001">
    <property type="protein sequence ID" value="MBB3172577.1"/>
    <property type="molecule type" value="Genomic_DNA"/>
</dbReference>
<feature type="domain" description="Pyrrolo-quinoline quinone repeat" evidence="5">
    <location>
        <begin position="178"/>
        <end position="830"/>
    </location>
</feature>
<feature type="transmembrane region" description="Helical" evidence="4">
    <location>
        <begin position="130"/>
        <end position="148"/>
    </location>
</feature>
<dbReference type="SUPFAM" id="SSF50998">
    <property type="entry name" value="Quinoprotein alcohol dehydrogenase-like"/>
    <property type="match status" value="1"/>
</dbReference>
<dbReference type="Gene3D" id="2.140.10.10">
    <property type="entry name" value="Quinoprotein alcohol dehydrogenase-like superfamily"/>
    <property type="match status" value="3"/>
</dbReference>
<dbReference type="CDD" id="cd10280">
    <property type="entry name" value="PQQ_mGDH"/>
    <property type="match status" value="1"/>
</dbReference>
<evidence type="ECO:0000313" key="7">
    <source>
        <dbReference type="EMBL" id="NVN30141.1"/>
    </source>
</evidence>
<evidence type="ECO:0000256" key="3">
    <source>
        <dbReference type="ARBA" id="ARBA00023002"/>
    </source>
</evidence>
<dbReference type="EC" id="1.1.5.2" evidence="6"/>
<feature type="transmembrane region" description="Helical" evidence="4">
    <location>
        <begin position="50"/>
        <end position="67"/>
    </location>
</feature>
<dbReference type="Pfam" id="PF01011">
    <property type="entry name" value="PQQ"/>
    <property type="match status" value="1"/>
</dbReference>
<evidence type="ECO:0000256" key="4">
    <source>
        <dbReference type="SAM" id="Phobius"/>
    </source>
</evidence>
<reference evidence="6 8" key="2">
    <citation type="submission" date="2020-08" db="EMBL/GenBank/DDBJ databases">
        <title>Genomic Encyclopedia of Type Strains, Phase III (KMG-III): the genomes of soil and plant-associated and newly described type strains.</title>
        <authorList>
            <person name="Whitman W."/>
        </authorList>
    </citation>
    <scope>NUCLEOTIDE SEQUENCE [LARGE SCALE GENOMIC DNA]</scope>
    <source>
        <strain evidence="6 8">CECT 8088</strain>
    </source>
</reference>
<dbReference type="InterPro" id="IPR017511">
    <property type="entry name" value="PQQ_mDH"/>
</dbReference>
<feature type="transmembrane region" description="Helical" evidence="4">
    <location>
        <begin position="74"/>
        <end position="93"/>
    </location>
</feature>
<dbReference type="InterPro" id="IPR018391">
    <property type="entry name" value="PQQ_b-propeller_rpt"/>
</dbReference>
<sequence>MAASHSISEGLHELRRRVPLIVGLAAAALVVVGLVILALGAILIWQGDTWYYGIVGVAMIAAGILLGRLSVIGVWLYALVLLGTVIWALANVGLDGWALIPRIIAPAVLGLLVFLPGVVRGVGGRGNLGWLGEAVCVLLIAATFALGYRITDERHKVFATAADWNASAPGTDEAGNDWRYYGRTAAGDRYVPFDQITPANVAQLQKVWEFRTGDMPRHGENANGREFSFEATPLKIGDTLYLCTPHRDVLALDATTGKQIWRFQPGGDLSHNVYQACRGVSYFDASAGDIAGPSDADTPAARAVVAPPGAAQTRIDTSTVPDTKLAQTVQPAGDGAPCQQRIVSTDSDLPRLFELDAKTGHLCTDFGDGGYVDLRQGMGLIPPGFHFISSPPMVMDGRIMLSGWVYDNQSKGEPSGVIRAFDAVTGKLSWAWDVGRVPATKPLGDGETFTRGTPNGWGVFTADPKLNLVYIPTGIATPDYFGGQRRPFDETYDTSLVALDAATGQERWHFQAVHHDIWDFDLPVGPSLVDLPGGPNGGTIPALVQTNKQGQLFLLNRETGQPIATVEEKPVPQGNTPGEHYSPTQPFSTGMPSFTPPPLKDNDVWGATPIDQALCRIRFNNMNKGPLFTPISTTETLGNPAFDGVMDWFGATIDPVRHVLYANLTNQPFVMQLVPHDKAVKEGLIKDWAGWGHPFPQGAFDVNPQYYLPYAAIIRPWLSIIQAPCVNAPWGHMEAIDLVTRKVLWTRPLGTTANMGPFGVRIPVGLPTGIFSMGGSIATRSGLLFIGGTTDQAFRAIDAKTGDTLWETTLPAGGNATPISYMGTDGRQYVVIDVGGHGGMRSRNGDYIIGFALPKSN</sequence>
<dbReference type="Proteomes" id="UP000557688">
    <property type="component" value="Unassembled WGS sequence"/>
</dbReference>
<keyword evidence="4" id="KW-0812">Transmembrane</keyword>
<dbReference type="NCBIfam" id="TIGR03074">
    <property type="entry name" value="PQQ_membr_DH"/>
    <property type="match status" value="1"/>
</dbReference>
<comment type="caution">
    <text evidence="6">The sequence shown here is derived from an EMBL/GenBank/DDBJ whole genome shotgun (WGS) entry which is preliminary data.</text>
</comment>
<dbReference type="SMART" id="SM00564">
    <property type="entry name" value="PQQ"/>
    <property type="match status" value="4"/>
</dbReference>
<gene>
    <name evidence="6" type="ORF">FHR90_000383</name>
    <name evidence="7" type="ORF">HUK83_07310</name>
</gene>
<keyword evidence="4" id="KW-0472">Membrane</keyword>
<keyword evidence="4" id="KW-1133">Transmembrane helix</keyword>
<dbReference type="PANTHER" id="PTHR32303:SF4">
    <property type="entry name" value="QUINOPROTEIN GLUCOSE DEHYDROGENASE"/>
    <property type="match status" value="1"/>
</dbReference>
<proteinExistence type="inferred from homology"/>
<evidence type="ECO:0000256" key="1">
    <source>
        <dbReference type="ARBA" id="ARBA00001931"/>
    </source>
</evidence>
<comment type="cofactor">
    <cofactor evidence="1">
        <name>pyrroloquinoline quinone</name>
        <dbReference type="ChEBI" id="CHEBI:58442"/>
    </cofactor>
</comment>
<dbReference type="PANTHER" id="PTHR32303">
    <property type="entry name" value="QUINOPROTEIN ALCOHOL DEHYDROGENASE (CYTOCHROME C)"/>
    <property type="match status" value="1"/>
</dbReference>
<dbReference type="InterPro" id="IPR011047">
    <property type="entry name" value="Quinoprotein_ADH-like_sf"/>
</dbReference>
<protein>
    <submittedName>
        <fullName evidence="7">Membrane-bound PQQ-dependent dehydrogenase, glucose/quinate/shikimate family</fullName>
        <ecNumber evidence="7">1.1.-.-</ecNumber>
    </submittedName>
    <submittedName>
        <fullName evidence="6">Quinoprotein glucose dehydrogenase</fullName>
        <ecNumber evidence="6">1.1.5.2</ecNumber>
    </submittedName>
</protein>
<feature type="transmembrane region" description="Helical" evidence="4">
    <location>
        <begin position="99"/>
        <end position="118"/>
    </location>
</feature>
<reference evidence="7 9" key="1">
    <citation type="submission" date="2020-06" db="EMBL/GenBank/DDBJ databases">
        <title>Description of novel acetic acid bacteria.</title>
        <authorList>
            <person name="Sombolestani A."/>
        </authorList>
    </citation>
    <scope>NUCLEOTIDE SEQUENCE [LARGE SCALE GENOMIC DNA]</scope>
    <source>
        <strain evidence="7 9">LMG 26838</strain>
    </source>
</reference>